<dbReference type="PANTHER" id="PTHR47623:SF1">
    <property type="entry name" value="OS09G0287300 PROTEIN"/>
    <property type="match status" value="1"/>
</dbReference>
<dbReference type="Pfam" id="PF00300">
    <property type="entry name" value="His_Phos_1"/>
    <property type="match status" value="1"/>
</dbReference>
<dbReference type="EMBL" id="CP049811">
    <property type="protein sequence ID" value="QIK40224.1"/>
    <property type="molecule type" value="Genomic_DNA"/>
</dbReference>
<proteinExistence type="predicted"/>
<dbReference type="SMART" id="SM00855">
    <property type="entry name" value="PGAM"/>
    <property type="match status" value="1"/>
</dbReference>
<dbReference type="RefSeq" id="WP_166189439.1">
    <property type="nucleotide sequence ID" value="NZ_CP049811.1"/>
</dbReference>
<protein>
    <submittedName>
        <fullName evidence="1">Histidine phosphatase family protein</fullName>
    </submittedName>
</protein>
<sequence>MKRIVLIRHAKSSWSDPDQEDIARPLNQRGRLSAALMAAQIVELDAAPDAVWLSPAARTVETWERMKPILGEVEAETHKALYMADPDTMLKILQSTSPKAKTVAIVGHQPGVSAFARKLSDGKIGPTCARAFTHFPTAGLAILSTQEEKWSKVTFKSCRFEHFSVPKDLV</sequence>
<dbReference type="Gene3D" id="3.40.50.1240">
    <property type="entry name" value="Phosphoglycerate mutase-like"/>
    <property type="match status" value="1"/>
</dbReference>
<name>A0A6G7VJP7_9RHOB</name>
<dbReference type="InterPro" id="IPR029033">
    <property type="entry name" value="His_PPase_superfam"/>
</dbReference>
<dbReference type="InterPro" id="IPR013078">
    <property type="entry name" value="His_Pase_superF_clade-1"/>
</dbReference>
<dbReference type="AlphaFoldDB" id="A0A6G7VJP7"/>
<dbReference type="PANTHER" id="PTHR47623">
    <property type="entry name" value="OS09G0287300 PROTEIN"/>
    <property type="match status" value="1"/>
</dbReference>
<organism evidence="1 2">
    <name type="scientific">Pontivivens nitratireducens</name>
    <dbReference type="NCBI Taxonomy" id="2758038"/>
    <lineage>
        <taxon>Bacteria</taxon>
        <taxon>Pseudomonadati</taxon>
        <taxon>Pseudomonadota</taxon>
        <taxon>Alphaproteobacteria</taxon>
        <taxon>Rhodobacterales</taxon>
        <taxon>Paracoccaceae</taxon>
        <taxon>Pontivivens</taxon>
    </lineage>
</organism>
<evidence type="ECO:0000313" key="2">
    <source>
        <dbReference type="Proteomes" id="UP000500791"/>
    </source>
</evidence>
<evidence type="ECO:0000313" key="1">
    <source>
        <dbReference type="EMBL" id="QIK40224.1"/>
    </source>
</evidence>
<dbReference type="SUPFAM" id="SSF53254">
    <property type="entry name" value="Phosphoglycerate mutase-like"/>
    <property type="match status" value="1"/>
</dbReference>
<gene>
    <name evidence="1" type="ORF">G8E03_05270</name>
</gene>
<reference evidence="1 2" key="1">
    <citation type="submission" date="2020-03" db="EMBL/GenBank/DDBJ databases">
        <title>Complete genome sequence of Monaibacterium sp. ALG8 with diverse plasmids.</title>
        <authorList>
            <person name="Sun C."/>
        </authorList>
    </citation>
    <scope>NUCLEOTIDE SEQUENCE [LARGE SCALE GENOMIC DNA]</scope>
    <source>
        <strain evidence="1 2">ALG8</strain>
    </source>
</reference>
<keyword evidence="2" id="KW-1185">Reference proteome</keyword>
<accession>A0A6G7VJP7</accession>
<dbReference type="CDD" id="cd07067">
    <property type="entry name" value="HP_PGM_like"/>
    <property type="match status" value="1"/>
</dbReference>
<dbReference type="KEGG" id="mon:G8E03_05270"/>
<dbReference type="Proteomes" id="UP000500791">
    <property type="component" value="Chromosome"/>
</dbReference>